<evidence type="ECO:0000313" key="3">
    <source>
        <dbReference type="Proteomes" id="UP000295375"/>
    </source>
</evidence>
<accession>A0A4R6UTN9</accession>
<dbReference type="Proteomes" id="UP000295375">
    <property type="component" value="Unassembled WGS sequence"/>
</dbReference>
<feature type="domain" description="VOC" evidence="1">
    <location>
        <begin position="3"/>
        <end position="126"/>
    </location>
</feature>
<dbReference type="PANTHER" id="PTHR36437:SF2">
    <property type="entry name" value="GLYOXALASE_BLEOMYCIN RESISTANCE PROTEIN_DIOXYGENASE"/>
    <property type="match status" value="1"/>
</dbReference>
<dbReference type="InterPro" id="IPR029068">
    <property type="entry name" value="Glyas_Bleomycin-R_OHBP_Dase"/>
</dbReference>
<dbReference type="Pfam" id="PF00903">
    <property type="entry name" value="Glyoxalase"/>
    <property type="match status" value="1"/>
</dbReference>
<dbReference type="InterPro" id="IPR004360">
    <property type="entry name" value="Glyas_Fos-R_dOase_dom"/>
</dbReference>
<evidence type="ECO:0000259" key="1">
    <source>
        <dbReference type="PROSITE" id="PS51819"/>
    </source>
</evidence>
<keyword evidence="3" id="KW-1185">Reference proteome</keyword>
<proteinExistence type="predicted"/>
<dbReference type="InterPro" id="IPR037523">
    <property type="entry name" value="VOC_core"/>
</dbReference>
<dbReference type="AlphaFoldDB" id="A0A4R6UTN9"/>
<reference evidence="2 3" key="1">
    <citation type="submission" date="2019-03" db="EMBL/GenBank/DDBJ databases">
        <title>Genomic Encyclopedia of Type Strains, Phase IV (KMG-IV): sequencing the most valuable type-strain genomes for metagenomic binning, comparative biology and taxonomic classification.</title>
        <authorList>
            <person name="Goeker M."/>
        </authorList>
    </citation>
    <scope>NUCLEOTIDE SEQUENCE [LARGE SCALE GENOMIC DNA]</scope>
    <source>
        <strain evidence="2 3">DSM 103792</strain>
    </source>
</reference>
<protein>
    <recommendedName>
        <fullName evidence="1">VOC domain-containing protein</fullName>
    </recommendedName>
</protein>
<comment type="caution">
    <text evidence="2">The sequence shown here is derived from an EMBL/GenBank/DDBJ whole genome shotgun (WGS) entry which is preliminary data.</text>
</comment>
<dbReference type="PANTHER" id="PTHR36437">
    <property type="entry name" value="GLYOXALASE/BLEOMYCIN RESISTANCE PROTEIN/DIOXYGENASE"/>
    <property type="match status" value="1"/>
</dbReference>
<evidence type="ECO:0000313" key="2">
    <source>
        <dbReference type="EMBL" id="TDQ48705.1"/>
    </source>
</evidence>
<dbReference type="SUPFAM" id="SSF54593">
    <property type="entry name" value="Glyoxalase/Bleomycin resistance protein/Dihydroxybiphenyl dioxygenase"/>
    <property type="match status" value="1"/>
</dbReference>
<dbReference type="EMBL" id="SNYM01000006">
    <property type="protein sequence ID" value="TDQ48705.1"/>
    <property type="molecule type" value="Genomic_DNA"/>
</dbReference>
<organism evidence="2 3">
    <name type="scientific">Permianibacter aggregans</name>
    <dbReference type="NCBI Taxonomy" id="1510150"/>
    <lineage>
        <taxon>Bacteria</taxon>
        <taxon>Pseudomonadati</taxon>
        <taxon>Pseudomonadota</taxon>
        <taxon>Gammaproteobacteria</taxon>
        <taxon>Pseudomonadales</taxon>
        <taxon>Pseudomonadaceae</taxon>
        <taxon>Permianibacter</taxon>
    </lineage>
</organism>
<name>A0A4R6UTN9_9GAMM</name>
<dbReference type="PROSITE" id="PS51819">
    <property type="entry name" value="VOC"/>
    <property type="match status" value="1"/>
</dbReference>
<sequence length="161" mass="17932">METLSRLVILVRDYQEALDFYCGKPGFEKFVDMKVGERRYVHVRLPSQLDVGIWLMQAEGRADRQRIGNQTAGQPVAVFYTNDLQRDYQNLSSRGEQFNVSPVKEGGAVFAHFLDLYENEFALVELPTVEGGAVPEEVGAVLCGSCLVIAGVFSSRQSVSH</sequence>
<gene>
    <name evidence="2" type="ORF">EV696_106145</name>
</gene>
<dbReference type="Gene3D" id="3.10.180.10">
    <property type="entry name" value="2,3-Dihydroxybiphenyl 1,2-Dioxygenase, domain 1"/>
    <property type="match status" value="1"/>
</dbReference>
<dbReference type="RefSeq" id="WP_198325203.1">
    <property type="nucleotide sequence ID" value="NZ_CP037953.1"/>
</dbReference>